<dbReference type="KEGG" id="mpof:MPOR_12820"/>
<dbReference type="AlphaFoldDB" id="A0A6N4V437"/>
<reference evidence="1 2" key="1">
    <citation type="journal article" date="2019" name="Emerg. Microbes Infect.">
        <title>Comprehensive subspecies identification of 175 nontuberculous mycobacteria species based on 7547 genomic profiles.</title>
        <authorList>
            <person name="Matsumoto Y."/>
            <person name="Kinjo T."/>
            <person name="Motooka D."/>
            <person name="Nabeya D."/>
            <person name="Jung N."/>
            <person name="Uechi K."/>
            <person name="Horii T."/>
            <person name="Iida T."/>
            <person name="Fujita J."/>
            <person name="Nakamura S."/>
        </authorList>
    </citation>
    <scope>NUCLEOTIDE SEQUENCE [LARGE SCALE GENOMIC DNA]</scope>
    <source>
        <strain evidence="1 2">JCM 12603</strain>
    </source>
</reference>
<dbReference type="RefSeq" id="WP_152515465.1">
    <property type="nucleotide sequence ID" value="NZ_AP022570.1"/>
</dbReference>
<dbReference type="EMBL" id="AP022570">
    <property type="protein sequence ID" value="BBX50256.1"/>
    <property type="molecule type" value="Genomic_DNA"/>
</dbReference>
<protein>
    <recommendedName>
        <fullName evidence="3">GAF domain-containing protein</fullName>
    </recommendedName>
</protein>
<evidence type="ECO:0000313" key="2">
    <source>
        <dbReference type="Proteomes" id="UP000466785"/>
    </source>
</evidence>
<keyword evidence="2" id="KW-1185">Reference proteome</keyword>
<evidence type="ECO:0000313" key="1">
    <source>
        <dbReference type="EMBL" id="BBX50256.1"/>
    </source>
</evidence>
<proteinExistence type="predicted"/>
<dbReference type="Proteomes" id="UP000466785">
    <property type="component" value="Chromosome"/>
</dbReference>
<accession>A0A6N4V437</accession>
<gene>
    <name evidence="1" type="ORF">MPOR_12820</name>
</gene>
<name>A0A6N4V437_9MYCO</name>
<sequence length="140" mass="15693">MTSVYRAPMRSRRDDLDPQPAIDRALTHGLCGFGDDPSPQAAERFARRIDRFAAAPDGSFVWTRDGDGLYRLGRLAGPYFYDADGESVDLVHVRRCVWREQPVLESQAPPAVVATFGRGGRNFQQIHDDHVGAASERLWH</sequence>
<organism evidence="1 2">
    <name type="scientific">Mycolicibacterium poriferae</name>
    <dbReference type="NCBI Taxonomy" id="39694"/>
    <lineage>
        <taxon>Bacteria</taxon>
        <taxon>Bacillati</taxon>
        <taxon>Actinomycetota</taxon>
        <taxon>Actinomycetes</taxon>
        <taxon>Mycobacteriales</taxon>
        <taxon>Mycobacteriaceae</taxon>
        <taxon>Mycolicibacterium</taxon>
    </lineage>
</organism>
<evidence type="ECO:0008006" key="3">
    <source>
        <dbReference type="Google" id="ProtNLM"/>
    </source>
</evidence>